<feature type="transmembrane region" description="Helical" evidence="12">
    <location>
        <begin position="453"/>
        <end position="475"/>
    </location>
</feature>
<feature type="transmembrane region" description="Helical" evidence="12">
    <location>
        <begin position="1186"/>
        <end position="1207"/>
    </location>
</feature>
<organism evidence="14 15">
    <name type="scientific">Branchiostoma lanceolatum</name>
    <name type="common">Common lancelet</name>
    <name type="synonym">Amphioxus lanceolatum</name>
    <dbReference type="NCBI Taxonomy" id="7740"/>
    <lineage>
        <taxon>Eukaryota</taxon>
        <taxon>Metazoa</taxon>
        <taxon>Chordata</taxon>
        <taxon>Cephalochordata</taxon>
        <taxon>Leptocardii</taxon>
        <taxon>Amphioxiformes</taxon>
        <taxon>Branchiostomatidae</taxon>
        <taxon>Branchiostoma</taxon>
    </lineage>
</organism>
<dbReference type="InterPro" id="IPR036770">
    <property type="entry name" value="Ankyrin_rpt-contain_sf"/>
</dbReference>
<dbReference type="GO" id="GO:0005886">
    <property type="term" value="C:plasma membrane"/>
    <property type="evidence" value="ECO:0007669"/>
    <property type="project" value="TreeGrafter"/>
</dbReference>
<dbReference type="PANTHER" id="PTHR10117:SF54">
    <property type="entry name" value="TRANSIENT RECEPTOR POTENTIAL-GAMMA PROTEIN"/>
    <property type="match status" value="1"/>
</dbReference>
<dbReference type="PROSITE" id="PS50088">
    <property type="entry name" value="ANK_REPEAT"/>
    <property type="match status" value="2"/>
</dbReference>
<feature type="transmembrane region" description="Helical" evidence="12">
    <location>
        <begin position="408"/>
        <end position="427"/>
    </location>
</feature>
<dbReference type="Pfam" id="PF00520">
    <property type="entry name" value="Ion_trans"/>
    <property type="match status" value="2"/>
</dbReference>
<keyword evidence="2" id="KW-0813">Transport</keyword>
<name>A0A8K0ER06_BRALA</name>
<dbReference type="SMART" id="SM01420">
    <property type="entry name" value="TRP_2"/>
    <property type="match status" value="2"/>
</dbReference>
<comment type="catalytic activity">
    <reaction evidence="10">
        <text>Ca(2+)(in) = Ca(2+)(out)</text>
        <dbReference type="Rhea" id="RHEA:29671"/>
        <dbReference type="ChEBI" id="CHEBI:29108"/>
    </reaction>
</comment>
<dbReference type="FunFam" id="1.25.40.20:FF:000885">
    <property type="entry name" value="Uncharacterized protein"/>
    <property type="match status" value="1"/>
</dbReference>
<keyword evidence="9" id="KW-0407">Ion channel</keyword>
<dbReference type="SUPFAM" id="SSF48403">
    <property type="entry name" value="Ankyrin repeat"/>
    <property type="match status" value="1"/>
</dbReference>
<feature type="transmembrane region" description="Helical" evidence="12">
    <location>
        <begin position="1113"/>
        <end position="1135"/>
    </location>
</feature>
<evidence type="ECO:0000259" key="13">
    <source>
        <dbReference type="SMART" id="SM01420"/>
    </source>
</evidence>
<evidence type="ECO:0000256" key="10">
    <source>
        <dbReference type="ARBA" id="ARBA00036634"/>
    </source>
</evidence>
<feature type="transmembrane region" description="Helical" evidence="12">
    <location>
        <begin position="944"/>
        <end position="962"/>
    </location>
</feature>
<dbReference type="EMBL" id="OV696690">
    <property type="protein sequence ID" value="CAH1265456.1"/>
    <property type="molecule type" value="Genomic_DNA"/>
</dbReference>
<keyword evidence="8 12" id="KW-0472">Membrane</keyword>
<evidence type="ECO:0000256" key="2">
    <source>
        <dbReference type="ARBA" id="ARBA00022448"/>
    </source>
</evidence>
<evidence type="ECO:0000256" key="4">
    <source>
        <dbReference type="ARBA" id="ARBA00022737"/>
    </source>
</evidence>
<feature type="transmembrane region" description="Helical" evidence="12">
    <location>
        <begin position="1072"/>
        <end position="1093"/>
    </location>
</feature>
<feature type="repeat" description="ANK" evidence="11">
    <location>
        <begin position="738"/>
        <end position="765"/>
    </location>
</feature>
<feature type="transmembrane region" description="Helical" evidence="12">
    <location>
        <begin position="340"/>
        <end position="356"/>
    </location>
</feature>
<proteinExistence type="predicted"/>
<sequence length="1314" mass="148091">MESYGSQDGDGERAGQEIFSEESRYFLKGNSPLQMRFLYLVKGGDHKEVEEILSRNSHDVSFNIDCLDTCGRSAVELATIRGDQEMVETLLRHGADLGDSLLYAVDMEKEDVVTTLLSHTGTRTENCENSTKKGTTKPSLYSPHVSPVLLAAHRNNYSILQLLLERQFPHPSISNSTDHRGMLDYYRAVTSPSYILLTSQDPFETAFKFKEELNDIVACLETGRSEFQELSVQLEEFTAELISFSSCPGEVMTVLNAGDNMEDIRGLRMRQLHRAIAVGNKKLLYALTPFLAVLYLVIPKTGLGQSIASPFVKYCMKVWSWGVFLYFLTSLSGDLESNGGQLFMGLYWYWVLGMVWEKMKEVWTASVDAWNTWDLLLLLCHVAAMGCFVGGLVAVLRDPGLELNSDELNPFFIGVYLLAIAVILSFARYMSMLMFSETIGPLLLSMYKMVMDIFRFIGVFSTIVIGFGCALQRLYSTPRPDSECLLKYSQAIQEQLKANNTNFNFTVVDFCDYGQFAQLHHTIFYLFGTLYGKFEFTDLDVTSPNAVQFPVVSTWLSRILFIVYITTSIIILLNMLIAMMSDSFSSVSSDAEVEWRFARSREMLKYIPKGRTLPPPFNLIPSPKSVWSFLKWIVQLCRCQKTQKKDEFMQALGKYKTSAAASSKAFHLDEMESYGSQDGERAGQEIFSEERQSFLKGNSPLQRRFLCSVKGGDHEEVGEMLSRNRHDVSFIIDCLDTCGRSAVELATIRGDQEMAETLLRHGADLGDSLLYAVDMEKEDVITTLLNHTWPEGSGNITKKGTPKESLYPPHVTPVLLAAHRNNYSILQLLLERQFPLPSIGDISGSTDHRVMLDYYRAVTSPSYILLTSQDPFQTAFKVKEELNSIVSYLETGRGDFQELSVQLEKFTAELINFTRSPDEVMTVLNAGDKIEDIRGLRMRQLQRAITLLLALTPVMAVLYLVIPKTGLGQSMASPVVKYSMKAWSWGVFLGLLTSLNGDVESDGEYLLMGLYWCWVLGMAWEKMKEVWTASVDAWNKWDLLLLLCHVTATGCFAGGLVAISRDPSLAASSDEWNPFFIGGDLLAIAVILSFARYMSMLMFSETIGPLLLSMNKMVMDIFKFIIVFFIIIVGFGTALQRLSTSPRPDSGTLHHSIFYLFGTLYGKFAFTDLDVTATNAVQFPVVSTWLSRILFIVYITTSIIILLNMLIAMMSDSFSSVSSDAEVEWRFARSREMLKYIPKGRTLPPPFNLIPSPKSVWAFLKWIVLICCGRIASAQTENEIGLKQAMEKYKVTIDRLRTRYLLAYSLHRDQTVAN</sequence>
<feature type="transmembrane region" description="Helical" evidence="12">
    <location>
        <begin position="283"/>
        <end position="299"/>
    </location>
</feature>
<dbReference type="GO" id="GO:0015279">
    <property type="term" value="F:store-operated calcium channel activity"/>
    <property type="evidence" value="ECO:0007669"/>
    <property type="project" value="TreeGrafter"/>
</dbReference>
<evidence type="ECO:0000256" key="8">
    <source>
        <dbReference type="ARBA" id="ARBA00023136"/>
    </source>
</evidence>
<evidence type="ECO:0000256" key="7">
    <source>
        <dbReference type="ARBA" id="ARBA00023065"/>
    </source>
</evidence>
<feature type="transmembrane region" description="Helical" evidence="12">
    <location>
        <begin position="555"/>
        <end position="577"/>
    </location>
</feature>
<reference evidence="14" key="1">
    <citation type="submission" date="2022-01" db="EMBL/GenBank/DDBJ databases">
        <authorList>
            <person name="Braso-Vives M."/>
        </authorList>
    </citation>
    <scope>NUCLEOTIDE SEQUENCE</scope>
</reference>
<dbReference type="Proteomes" id="UP000838412">
    <property type="component" value="Chromosome 5"/>
</dbReference>
<evidence type="ECO:0000256" key="9">
    <source>
        <dbReference type="ARBA" id="ARBA00023303"/>
    </source>
</evidence>
<comment type="subcellular location">
    <subcellularLocation>
        <location evidence="1">Membrane</location>
        <topology evidence="1">Multi-pass membrane protein</topology>
    </subcellularLocation>
</comment>
<dbReference type="InterPro" id="IPR005821">
    <property type="entry name" value="Ion_trans_dom"/>
</dbReference>
<dbReference type="GO" id="GO:0070679">
    <property type="term" value="F:inositol 1,4,5 trisphosphate binding"/>
    <property type="evidence" value="ECO:0007669"/>
    <property type="project" value="TreeGrafter"/>
</dbReference>
<dbReference type="InterPro" id="IPR002110">
    <property type="entry name" value="Ankyrin_rpt"/>
</dbReference>
<dbReference type="PANTHER" id="PTHR10117">
    <property type="entry name" value="TRANSIENT RECEPTOR POTENTIAL CHANNEL"/>
    <property type="match status" value="1"/>
</dbReference>
<dbReference type="Gene3D" id="1.25.40.20">
    <property type="entry name" value="Ankyrin repeat-containing domain"/>
    <property type="match status" value="2"/>
</dbReference>
<accession>A0A8K0ER06</accession>
<evidence type="ECO:0000256" key="1">
    <source>
        <dbReference type="ARBA" id="ARBA00004141"/>
    </source>
</evidence>
<feature type="domain" description="Transient receptor ion channel" evidence="13">
    <location>
        <begin position="166"/>
        <end position="224"/>
    </location>
</feature>
<evidence type="ECO:0000313" key="15">
    <source>
        <dbReference type="Proteomes" id="UP000838412"/>
    </source>
</evidence>
<keyword evidence="4" id="KW-0677">Repeat</keyword>
<dbReference type="InterPro" id="IPR002153">
    <property type="entry name" value="TRPC_channel"/>
</dbReference>
<gene>
    <name evidence="14" type="primary">TRPC4</name>
    <name evidence="14" type="ORF">BLAG_LOCUS19438</name>
</gene>
<dbReference type="InterPro" id="IPR013555">
    <property type="entry name" value="TRP_dom"/>
</dbReference>
<dbReference type="Gene3D" id="1.10.287.70">
    <property type="match status" value="1"/>
</dbReference>
<keyword evidence="15" id="KW-1185">Reference proteome</keyword>
<dbReference type="GO" id="GO:0051480">
    <property type="term" value="P:regulation of cytosolic calcium ion concentration"/>
    <property type="evidence" value="ECO:0007669"/>
    <property type="project" value="TreeGrafter"/>
</dbReference>
<dbReference type="PROSITE" id="PS50297">
    <property type="entry name" value="ANK_REP_REGION"/>
    <property type="match status" value="2"/>
</dbReference>
<feature type="transmembrane region" description="Helical" evidence="12">
    <location>
        <begin position="1005"/>
        <end position="1020"/>
    </location>
</feature>
<keyword evidence="5 12" id="KW-1133">Transmembrane helix</keyword>
<evidence type="ECO:0000256" key="6">
    <source>
        <dbReference type="ARBA" id="ARBA00023043"/>
    </source>
</evidence>
<evidence type="ECO:0000256" key="11">
    <source>
        <dbReference type="PROSITE-ProRule" id="PRU00023"/>
    </source>
</evidence>
<dbReference type="FunFam" id="1.25.40.20:FF:001050">
    <property type="entry name" value="Uncharacterized protein"/>
    <property type="match status" value="1"/>
</dbReference>
<feature type="transmembrane region" description="Helical" evidence="12">
    <location>
        <begin position="1040"/>
        <end position="1060"/>
    </location>
</feature>
<dbReference type="SMART" id="SM00248">
    <property type="entry name" value="ANK"/>
    <property type="match status" value="4"/>
</dbReference>
<keyword evidence="6 11" id="KW-0040">ANK repeat</keyword>
<evidence type="ECO:0000256" key="5">
    <source>
        <dbReference type="ARBA" id="ARBA00022989"/>
    </source>
</evidence>
<keyword evidence="7" id="KW-0406">Ion transport</keyword>
<feature type="repeat" description="ANK" evidence="11">
    <location>
        <begin position="70"/>
        <end position="97"/>
    </location>
</feature>
<feature type="transmembrane region" description="Helical" evidence="12">
    <location>
        <begin position="376"/>
        <end position="396"/>
    </location>
</feature>
<evidence type="ECO:0000313" key="14">
    <source>
        <dbReference type="EMBL" id="CAH1265456.1"/>
    </source>
</evidence>
<dbReference type="PRINTS" id="PR01097">
    <property type="entry name" value="TRNSRECEPTRP"/>
</dbReference>
<keyword evidence="3 12" id="KW-0812">Transmembrane</keyword>
<evidence type="ECO:0000256" key="3">
    <source>
        <dbReference type="ARBA" id="ARBA00022692"/>
    </source>
</evidence>
<dbReference type="GO" id="GO:0034703">
    <property type="term" value="C:cation channel complex"/>
    <property type="evidence" value="ECO:0007669"/>
    <property type="project" value="TreeGrafter"/>
</dbReference>
<feature type="domain" description="Transient receptor ion channel" evidence="13">
    <location>
        <begin position="832"/>
        <end position="893"/>
    </location>
</feature>
<evidence type="ECO:0000256" key="12">
    <source>
        <dbReference type="SAM" id="Phobius"/>
    </source>
</evidence>
<dbReference type="Pfam" id="PF08344">
    <property type="entry name" value="TRP_2"/>
    <property type="match status" value="2"/>
</dbReference>
<protein>
    <submittedName>
        <fullName evidence="14">TRPC4 protein</fullName>
    </submittedName>
</protein>